<keyword evidence="11" id="KW-0902">Two-component regulatory system</keyword>
<dbReference type="InterPro" id="IPR004358">
    <property type="entry name" value="Sig_transdc_His_kin-like_C"/>
</dbReference>
<dbReference type="CDD" id="cd00082">
    <property type="entry name" value="HisKA"/>
    <property type="match status" value="1"/>
</dbReference>
<dbReference type="InterPro" id="IPR003661">
    <property type="entry name" value="HisK_dim/P_dom"/>
</dbReference>
<dbReference type="EC" id="2.7.13.3" evidence="3"/>
<dbReference type="CDD" id="cd00075">
    <property type="entry name" value="HATPase"/>
    <property type="match status" value="1"/>
</dbReference>
<evidence type="ECO:0000256" key="6">
    <source>
        <dbReference type="ARBA" id="ARBA00022692"/>
    </source>
</evidence>
<evidence type="ECO:0000256" key="4">
    <source>
        <dbReference type="ARBA" id="ARBA00022553"/>
    </source>
</evidence>
<keyword evidence="7" id="KW-0547">Nucleotide-binding</keyword>
<dbReference type="SUPFAM" id="SSF47384">
    <property type="entry name" value="Homodimeric domain of signal transducing histidine kinase"/>
    <property type="match status" value="1"/>
</dbReference>
<dbReference type="PANTHER" id="PTHR45569:SF1">
    <property type="entry name" value="SENSOR PROTEIN KDPD"/>
    <property type="match status" value="1"/>
</dbReference>
<evidence type="ECO:0000256" key="11">
    <source>
        <dbReference type="ARBA" id="ARBA00023012"/>
    </source>
</evidence>
<sequence length="515" mass="53963">MAQRTDQRRNGQGGLAPAAATALAVVGALGFAKLLEPVLGLENIDLVFLTAVVAIAARYGLGPSIAASIATVLAYNFFFLPPLYTFVVSDPRHVAALVFFTIVAVITSNLAARARQRALEARSRAETNEALFAFSRDIADTQAGDDLLGATVARVARLMGRDVILLLRDPSGALEIGAASQAGAEASDLERQAVQSAWSDAARASGVNREVLRFGERFYFPMRTSRGVTGAVGLGPSQDGSLSAEDERLVRALADMIAVAVERTRLAAERDEARLAAEAERLRSALLNSLSHDLKTPLASITGAITALREYGALYDAASRDELAATIQEEAERMTRFVGNLLDMTRLEAGAVRLHRETTDVGEAIGAALRRTAALTRDHRIVVQVAGELPLLDLDATLLEQALVNLVDNAVKYAPAGSAVTLSAKVQADAVRIEVADEGPGLPADAPERVFDLFYRAPAAGPRPAGTGLGLAIVRGFVEALGGSVSARNGPGGRGAVFTLAFPLTLASPAPGADA</sequence>
<evidence type="ECO:0000256" key="5">
    <source>
        <dbReference type="ARBA" id="ARBA00022679"/>
    </source>
</evidence>
<dbReference type="Gene3D" id="1.20.120.620">
    <property type="entry name" value="Backbone structure of the membrane domain of e. Coli histidine kinase receptor kdpd"/>
    <property type="match status" value="1"/>
</dbReference>
<proteinExistence type="predicted"/>
<dbReference type="SMART" id="SM00387">
    <property type="entry name" value="HATPase_c"/>
    <property type="match status" value="1"/>
</dbReference>
<evidence type="ECO:0000256" key="2">
    <source>
        <dbReference type="ARBA" id="ARBA00004141"/>
    </source>
</evidence>
<keyword evidence="6 13" id="KW-0812">Transmembrane</keyword>
<dbReference type="SUPFAM" id="SSF55874">
    <property type="entry name" value="ATPase domain of HSP90 chaperone/DNA topoisomerase II/histidine kinase"/>
    <property type="match status" value="1"/>
</dbReference>
<evidence type="ECO:0000256" key="3">
    <source>
        <dbReference type="ARBA" id="ARBA00012438"/>
    </source>
</evidence>
<dbReference type="InterPro" id="IPR003018">
    <property type="entry name" value="GAF"/>
</dbReference>
<dbReference type="PROSITE" id="PS50109">
    <property type="entry name" value="HIS_KIN"/>
    <property type="match status" value="1"/>
</dbReference>
<dbReference type="InterPro" id="IPR038318">
    <property type="entry name" value="KdpD_sf"/>
</dbReference>
<evidence type="ECO:0000256" key="13">
    <source>
        <dbReference type="SAM" id="Phobius"/>
    </source>
</evidence>
<feature type="domain" description="Histidine kinase" evidence="14">
    <location>
        <begin position="289"/>
        <end position="506"/>
    </location>
</feature>
<organism evidence="15">
    <name type="scientific">Alsobacter sp. KACC 23698</name>
    <dbReference type="NCBI Taxonomy" id="3149229"/>
    <lineage>
        <taxon>Bacteria</taxon>
        <taxon>Pseudomonadati</taxon>
        <taxon>Pseudomonadota</taxon>
        <taxon>Alphaproteobacteria</taxon>
        <taxon>Hyphomicrobiales</taxon>
        <taxon>Alsobacteraceae</taxon>
        <taxon>Alsobacter</taxon>
    </lineage>
</organism>
<dbReference type="GO" id="GO:0000155">
    <property type="term" value="F:phosphorelay sensor kinase activity"/>
    <property type="evidence" value="ECO:0007669"/>
    <property type="project" value="InterPro"/>
</dbReference>
<dbReference type="SMART" id="SM00388">
    <property type="entry name" value="HisKA"/>
    <property type="match status" value="1"/>
</dbReference>
<dbReference type="InterPro" id="IPR052023">
    <property type="entry name" value="Histidine_kinase_KdpD"/>
</dbReference>
<feature type="transmembrane region" description="Helical" evidence="13">
    <location>
        <begin position="12"/>
        <end position="32"/>
    </location>
</feature>
<feature type="transmembrane region" description="Helical" evidence="13">
    <location>
        <begin position="68"/>
        <end position="87"/>
    </location>
</feature>
<dbReference type="GO" id="GO:0005524">
    <property type="term" value="F:ATP binding"/>
    <property type="evidence" value="ECO:0007669"/>
    <property type="project" value="UniProtKB-KW"/>
</dbReference>
<dbReference type="InterPro" id="IPR003594">
    <property type="entry name" value="HATPase_dom"/>
</dbReference>
<protein>
    <recommendedName>
        <fullName evidence="3">histidine kinase</fullName>
        <ecNumber evidence="3">2.7.13.3</ecNumber>
    </recommendedName>
</protein>
<dbReference type="Pfam" id="PF13492">
    <property type="entry name" value="GAF_3"/>
    <property type="match status" value="1"/>
</dbReference>
<accession>A0AAU7JGN8</accession>
<dbReference type="GO" id="GO:0005886">
    <property type="term" value="C:plasma membrane"/>
    <property type="evidence" value="ECO:0007669"/>
    <property type="project" value="TreeGrafter"/>
</dbReference>
<dbReference type="Pfam" id="PF00512">
    <property type="entry name" value="HisKA"/>
    <property type="match status" value="1"/>
</dbReference>
<evidence type="ECO:0000259" key="14">
    <source>
        <dbReference type="PROSITE" id="PS50109"/>
    </source>
</evidence>
<dbReference type="InterPro" id="IPR005467">
    <property type="entry name" value="His_kinase_dom"/>
</dbReference>
<keyword evidence="4" id="KW-0597">Phosphoprotein</keyword>
<dbReference type="RefSeq" id="WP_406856422.1">
    <property type="nucleotide sequence ID" value="NZ_CP157484.1"/>
</dbReference>
<evidence type="ECO:0000313" key="15">
    <source>
        <dbReference type="EMBL" id="XBO39577.1"/>
    </source>
</evidence>
<dbReference type="Gene3D" id="3.30.565.10">
    <property type="entry name" value="Histidine kinase-like ATPase, C-terminal domain"/>
    <property type="match status" value="1"/>
</dbReference>
<dbReference type="InterPro" id="IPR036890">
    <property type="entry name" value="HATPase_C_sf"/>
</dbReference>
<dbReference type="InterPro" id="IPR029016">
    <property type="entry name" value="GAF-like_dom_sf"/>
</dbReference>
<comment type="subcellular location">
    <subcellularLocation>
        <location evidence="2">Membrane</location>
        <topology evidence="2">Multi-pass membrane protein</topology>
    </subcellularLocation>
</comment>
<dbReference type="SUPFAM" id="SSF55781">
    <property type="entry name" value="GAF domain-like"/>
    <property type="match status" value="1"/>
</dbReference>
<feature type="transmembrane region" description="Helical" evidence="13">
    <location>
        <begin position="93"/>
        <end position="112"/>
    </location>
</feature>
<evidence type="ECO:0000256" key="1">
    <source>
        <dbReference type="ARBA" id="ARBA00000085"/>
    </source>
</evidence>
<reference evidence="15" key="1">
    <citation type="submission" date="2024-05" db="EMBL/GenBank/DDBJ databases">
        <authorList>
            <person name="Kim S."/>
            <person name="Heo J."/>
            <person name="Choi H."/>
            <person name="Choi Y."/>
            <person name="Kwon S.-W."/>
            <person name="Kim Y."/>
        </authorList>
    </citation>
    <scope>NUCLEOTIDE SEQUENCE</scope>
    <source>
        <strain evidence="15">KACC 23698</strain>
    </source>
</reference>
<gene>
    <name evidence="15" type="ORF">ABEG18_01980</name>
</gene>
<dbReference type="PRINTS" id="PR00344">
    <property type="entry name" value="BCTRLSENSOR"/>
</dbReference>
<dbReference type="InterPro" id="IPR036097">
    <property type="entry name" value="HisK_dim/P_sf"/>
</dbReference>
<dbReference type="Pfam" id="PF02518">
    <property type="entry name" value="HATPase_c"/>
    <property type="match status" value="1"/>
</dbReference>
<keyword evidence="10 13" id="KW-1133">Transmembrane helix</keyword>
<dbReference type="InterPro" id="IPR025201">
    <property type="entry name" value="KdpD_TM"/>
</dbReference>
<dbReference type="AlphaFoldDB" id="A0AAU7JGN8"/>
<evidence type="ECO:0000256" key="9">
    <source>
        <dbReference type="ARBA" id="ARBA00022840"/>
    </source>
</evidence>
<dbReference type="Pfam" id="PF13493">
    <property type="entry name" value="DUF4118"/>
    <property type="match status" value="1"/>
</dbReference>
<evidence type="ECO:0000256" key="7">
    <source>
        <dbReference type="ARBA" id="ARBA00022741"/>
    </source>
</evidence>
<evidence type="ECO:0000256" key="10">
    <source>
        <dbReference type="ARBA" id="ARBA00022989"/>
    </source>
</evidence>
<dbReference type="PANTHER" id="PTHR45569">
    <property type="entry name" value="SENSOR PROTEIN KDPD"/>
    <property type="match status" value="1"/>
</dbReference>
<name>A0AAU7JGN8_9HYPH</name>
<comment type="catalytic activity">
    <reaction evidence="1">
        <text>ATP + protein L-histidine = ADP + protein N-phospho-L-histidine.</text>
        <dbReference type="EC" id="2.7.13.3"/>
    </reaction>
</comment>
<dbReference type="EMBL" id="CP157484">
    <property type="protein sequence ID" value="XBO39577.1"/>
    <property type="molecule type" value="Genomic_DNA"/>
</dbReference>
<keyword evidence="9" id="KW-0067">ATP-binding</keyword>
<dbReference type="Gene3D" id="3.30.450.40">
    <property type="match status" value="1"/>
</dbReference>
<keyword evidence="8" id="KW-0418">Kinase</keyword>
<evidence type="ECO:0000256" key="12">
    <source>
        <dbReference type="ARBA" id="ARBA00023136"/>
    </source>
</evidence>
<keyword evidence="12 13" id="KW-0472">Membrane</keyword>
<evidence type="ECO:0000256" key="8">
    <source>
        <dbReference type="ARBA" id="ARBA00022777"/>
    </source>
</evidence>
<dbReference type="Gene3D" id="1.10.287.130">
    <property type="match status" value="1"/>
</dbReference>
<keyword evidence="5" id="KW-0808">Transferase</keyword>